<dbReference type="OrthoDB" id="7704812at2"/>
<dbReference type="PATRIC" id="fig|1515334.3.peg.2913"/>
<accession>A0A0B3RMM0</accession>
<evidence type="ECO:0000313" key="1">
    <source>
        <dbReference type="EMBL" id="KHQ52420.1"/>
    </source>
</evidence>
<dbReference type="EMBL" id="JSUQ01000011">
    <property type="protein sequence ID" value="KHQ52420.1"/>
    <property type="molecule type" value="Genomic_DNA"/>
</dbReference>
<sequence>MRGWQIFRHSFRMVLNNLEAAFRLSAVLYAVQALNQVLVLLAAPAQGSTATVINPGMAMMVLATSILAIVASLWIAVAWHRYVLTGEEPDGAVPPWHGGLVLAYLGRSVMIALLVVVALVAALIPVTAVMAMAPALGLPLMLMVVALAVYLFFRFGVMLPAGAIDRKMTLREAWAATGKDQEAMVVLTLLVTGMVVAVQLPAMLNPDPHSLINLVYSVVVGWFATMIGISVLTTLYGVCVEGRDID</sequence>
<organism evidence="1 2">
    <name type="scientific">Mameliella alba</name>
    <dbReference type="NCBI Taxonomy" id="561184"/>
    <lineage>
        <taxon>Bacteria</taxon>
        <taxon>Pseudomonadati</taxon>
        <taxon>Pseudomonadota</taxon>
        <taxon>Alphaproteobacteria</taxon>
        <taxon>Rhodobacterales</taxon>
        <taxon>Roseobacteraceae</taxon>
        <taxon>Mameliella</taxon>
    </lineage>
</organism>
<proteinExistence type="predicted"/>
<dbReference type="Proteomes" id="UP000030960">
    <property type="component" value="Unassembled WGS sequence"/>
</dbReference>
<reference evidence="1 2" key="1">
    <citation type="submission" date="2014-10" db="EMBL/GenBank/DDBJ databases">
        <title>Genome sequence of Ponticoccus sp. strain UMTAT08 isolated from clonal culture of toxic dinoflagellate Alexandrium tamiyavanichii.</title>
        <authorList>
            <person name="Gan H.Y."/>
            <person name="Muhd D.-D."/>
            <person name="Mohd Noor M.E."/>
            <person name="Yeong Y.S."/>
            <person name="Usup G."/>
        </authorList>
    </citation>
    <scope>NUCLEOTIDE SEQUENCE [LARGE SCALE GENOMIC DNA]</scope>
    <source>
        <strain evidence="1 2">UMTAT08</strain>
    </source>
</reference>
<dbReference type="RefSeq" id="WP_043142805.1">
    <property type="nucleotide sequence ID" value="NZ_JBAWKR010000001.1"/>
</dbReference>
<dbReference type="AlphaFoldDB" id="A0A0B3RMM0"/>
<dbReference type="STRING" id="561184.SAMN05216376_109168"/>
<protein>
    <submittedName>
        <fullName evidence="1">Putative membrane protein</fullName>
    </submittedName>
</protein>
<evidence type="ECO:0000313" key="2">
    <source>
        <dbReference type="Proteomes" id="UP000030960"/>
    </source>
</evidence>
<comment type="caution">
    <text evidence="1">The sequence shown here is derived from an EMBL/GenBank/DDBJ whole genome shotgun (WGS) entry which is preliminary data.</text>
</comment>
<name>A0A0B3RMM0_9RHOB</name>
<gene>
    <name evidence="1" type="ORF">OA50_02895</name>
</gene>
<keyword evidence="2" id="KW-1185">Reference proteome</keyword>